<accession>A0A812LSJ5</accession>
<sequence>MASKDEAWTKLLERSFSSPRRGLVGPRAWKAVVPVVGRRYPDEIFSFLRGAGCLNGPGPAERLSELRRCGDRGWQPFFANLTPEEGLQVRDGLAVVDFLQNAHVPTCRRISYRLNEDASGIDIRLEVNLHRAFAMMLRGIRFPAAGYEADWRIWPGPPKDLQPAPGSAAFRLLDNKLDARHAQPPNFRVQLRPEQLRSLHWMLHQEISDQLLTMARSLDLCG</sequence>
<dbReference type="EMBL" id="CAJNIZ010006481">
    <property type="protein sequence ID" value="CAE7250367.1"/>
    <property type="molecule type" value="Genomic_DNA"/>
</dbReference>
<gene>
    <name evidence="1" type="primary">RAD5</name>
    <name evidence="1" type="ORF">SPIL2461_LOCUS4793</name>
</gene>
<dbReference type="Proteomes" id="UP000649617">
    <property type="component" value="Unassembled WGS sequence"/>
</dbReference>
<comment type="caution">
    <text evidence="1">The sequence shown here is derived from an EMBL/GenBank/DDBJ whole genome shotgun (WGS) entry which is preliminary data.</text>
</comment>
<name>A0A812LSJ5_SYMPI</name>
<reference evidence="1" key="1">
    <citation type="submission" date="2021-02" db="EMBL/GenBank/DDBJ databases">
        <authorList>
            <person name="Dougan E. K."/>
            <person name="Rhodes N."/>
            <person name="Thang M."/>
            <person name="Chan C."/>
        </authorList>
    </citation>
    <scope>NUCLEOTIDE SEQUENCE</scope>
</reference>
<dbReference type="AlphaFoldDB" id="A0A812LSJ5"/>
<evidence type="ECO:0000313" key="2">
    <source>
        <dbReference type="Proteomes" id="UP000649617"/>
    </source>
</evidence>
<feature type="non-terminal residue" evidence="1">
    <location>
        <position position="222"/>
    </location>
</feature>
<organism evidence="1 2">
    <name type="scientific">Symbiodinium pilosum</name>
    <name type="common">Dinoflagellate</name>
    <dbReference type="NCBI Taxonomy" id="2952"/>
    <lineage>
        <taxon>Eukaryota</taxon>
        <taxon>Sar</taxon>
        <taxon>Alveolata</taxon>
        <taxon>Dinophyceae</taxon>
        <taxon>Suessiales</taxon>
        <taxon>Symbiodiniaceae</taxon>
        <taxon>Symbiodinium</taxon>
    </lineage>
</organism>
<evidence type="ECO:0000313" key="1">
    <source>
        <dbReference type="EMBL" id="CAE7250367.1"/>
    </source>
</evidence>
<proteinExistence type="predicted"/>
<protein>
    <submittedName>
        <fullName evidence="1">RAD5 protein</fullName>
    </submittedName>
</protein>
<keyword evidence="2" id="KW-1185">Reference proteome</keyword>